<reference evidence="3" key="1">
    <citation type="journal article" date="2013" name="Stand. Genomic Sci.">
        <title>Complete genome sequence of the halophilic bacterium Spirochaeta africana type strain (Z-7692(T)) from the alkaline Lake Magadi in the East African Rift.</title>
        <authorList>
            <person name="Liolos K."/>
            <person name="Abt B."/>
            <person name="Scheuner C."/>
            <person name="Teshima H."/>
            <person name="Held B."/>
            <person name="Lapidus A."/>
            <person name="Nolan M."/>
            <person name="Lucas S."/>
            <person name="Deshpande S."/>
            <person name="Cheng J.F."/>
            <person name="Tapia R."/>
            <person name="Goodwin L.A."/>
            <person name="Pitluck S."/>
            <person name="Pagani I."/>
            <person name="Ivanova N."/>
            <person name="Mavromatis K."/>
            <person name="Mikhailova N."/>
            <person name="Huntemann M."/>
            <person name="Pati A."/>
            <person name="Chen A."/>
            <person name="Palaniappan K."/>
            <person name="Land M."/>
            <person name="Rohde M."/>
            <person name="Tindall B.J."/>
            <person name="Detter J.C."/>
            <person name="Goker M."/>
            <person name="Bristow J."/>
            <person name="Eisen J.A."/>
            <person name="Markowitz V."/>
            <person name="Hugenholtz P."/>
            <person name="Woyke T."/>
            <person name="Klenk H.P."/>
            <person name="Kyrpides N.C."/>
        </authorList>
    </citation>
    <scope>NUCLEOTIDE SEQUENCE</scope>
    <source>
        <strain evidence="3">ATCC 700263 / DSM 8902 / Z-7692</strain>
    </source>
</reference>
<keyword evidence="3" id="KW-1185">Reference proteome</keyword>
<evidence type="ECO:0000313" key="3">
    <source>
        <dbReference type="Proteomes" id="UP000007383"/>
    </source>
</evidence>
<sequence>MDIQLKELIDKIKQDGVSTAEAQAQQIASDAEAKARQIVEQAQAEAARIKQSAQAEADKFTQAGTAAVQQAARDVLLQTQNKLEKIFAAVVNDQVNEAFTPQILEKAVVSLMQNWQGRPVEDLSLQIADDQYAKAEAPLKKALADHVKRGLTVQPSDKVSAGFRIGEKDGSSFYEISADSLGELLASRVNAALGEIIKNAAAQA</sequence>
<proteinExistence type="predicted"/>
<dbReference type="Gene3D" id="1.20.5.620">
    <property type="entry name" value="F1F0 ATP synthase subunit B, membrane domain"/>
    <property type="match status" value="1"/>
</dbReference>
<dbReference type="RefSeq" id="WP_014455688.1">
    <property type="nucleotide sequence ID" value="NC_017098.1"/>
</dbReference>
<organism evidence="2 3">
    <name type="scientific">Spirochaeta africana (strain ATCC 700263 / DSM 8902 / Z-7692)</name>
    <dbReference type="NCBI Taxonomy" id="889378"/>
    <lineage>
        <taxon>Bacteria</taxon>
        <taxon>Pseudomonadati</taxon>
        <taxon>Spirochaetota</taxon>
        <taxon>Spirochaetia</taxon>
        <taxon>Spirochaetales</taxon>
        <taxon>Spirochaetaceae</taxon>
        <taxon>Spirochaeta</taxon>
    </lineage>
</organism>
<dbReference type="AlphaFoldDB" id="H9UJL2"/>
<gene>
    <name evidence="2" type="ordered locus">Spiaf_1647</name>
</gene>
<feature type="coiled-coil region" evidence="1">
    <location>
        <begin position="32"/>
        <end position="59"/>
    </location>
</feature>
<dbReference type="eggNOG" id="COG1390">
    <property type="taxonomic scope" value="Bacteria"/>
</dbReference>
<dbReference type="STRING" id="889378.Spiaf_1647"/>
<dbReference type="OrthoDB" id="1771105at2"/>
<keyword evidence="1" id="KW-0175">Coiled coil</keyword>
<dbReference type="EMBL" id="CP003282">
    <property type="protein sequence ID" value="AFG37705.1"/>
    <property type="molecule type" value="Genomic_DNA"/>
</dbReference>
<protein>
    <recommendedName>
        <fullName evidence="4">Archaeal/vacuolar-type H+-ATPase subunit E</fullName>
    </recommendedName>
</protein>
<evidence type="ECO:0000256" key="1">
    <source>
        <dbReference type="SAM" id="Coils"/>
    </source>
</evidence>
<dbReference type="HOGENOM" id="CLU_105793_0_1_12"/>
<evidence type="ECO:0008006" key="4">
    <source>
        <dbReference type="Google" id="ProtNLM"/>
    </source>
</evidence>
<dbReference type="Proteomes" id="UP000007383">
    <property type="component" value="Chromosome"/>
</dbReference>
<dbReference type="PATRIC" id="fig|889378.3.peg.1634"/>
<dbReference type="KEGG" id="sfc:Spiaf_1647"/>
<accession>H9UJL2</accession>
<name>H9UJL2_SPIAZ</name>
<evidence type="ECO:0000313" key="2">
    <source>
        <dbReference type="EMBL" id="AFG37705.1"/>
    </source>
</evidence>